<evidence type="ECO:0000313" key="1">
    <source>
        <dbReference type="EMBL" id="KAI5681843.1"/>
    </source>
</evidence>
<dbReference type="Proteomes" id="UP001060085">
    <property type="component" value="Linkage Group LG01"/>
</dbReference>
<protein>
    <submittedName>
        <fullName evidence="1">Uncharacterized protein</fullName>
    </submittedName>
</protein>
<keyword evidence="2" id="KW-1185">Reference proteome</keyword>
<comment type="caution">
    <text evidence="1">The sequence shown here is derived from an EMBL/GenBank/DDBJ whole genome shotgun (WGS) entry which is preliminary data.</text>
</comment>
<proteinExistence type="predicted"/>
<name>A0ACC0CAM1_CATRO</name>
<sequence length="278" mass="32937">MEYDWFNPSWKRMEVKGKQEDYQSKLGRDMHSFHHSGGNGFNAHGWNNLGNENFTQTEHFEYGKEKESELENSEIVKENECSTEKQENEKEQQREKEIVKIENSSKDEGGNLLYKSIKTINFLCSNSYLSFEIYFKDIKVDECHFNIANYVSYVLRIEDKARNMERELGKFLKDFTHKWCFDILHDKHLGKFIENVGYVSSFLDTFMENHNDFVPLQQLMPFVSGQVELSCNEQKLSNLLIKGLIDLIQYLPKNTSFDEEPLLTILKFWHSNRKPKRI</sequence>
<gene>
    <name evidence="1" type="ORF">M9H77_03071</name>
</gene>
<organism evidence="1 2">
    <name type="scientific">Catharanthus roseus</name>
    <name type="common">Madagascar periwinkle</name>
    <name type="synonym">Vinca rosea</name>
    <dbReference type="NCBI Taxonomy" id="4058"/>
    <lineage>
        <taxon>Eukaryota</taxon>
        <taxon>Viridiplantae</taxon>
        <taxon>Streptophyta</taxon>
        <taxon>Embryophyta</taxon>
        <taxon>Tracheophyta</taxon>
        <taxon>Spermatophyta</taxon>
        <taxon>Magnoliopsida</taxon>
        <taxon>eudicotyledons</taxon>
        <taxon>Gunneridae</taxon>
        <taxon>Pentapetalae</taxon>
        <taxon>asterids</taxon>
        <taxon>lamiids</taxon>
        <taxon>Gentianales</taxon>
        <taxon>Apocynaceae</taxon>
        <taxon>Rauvolfioideae</taxon>
        <taxon>Vinceae</taxon>
        <taxon>Catharanthinae</taxon>
        <taxon>Catharanthus</taxon>
    </lineage>
</organism>
<reference evidence="2" key="1">
    <citation type="journal article" date="2023" name="Nat. Plants">
        <title>Single-cell RNA sequencing provides a high-resolution roadmap for understanding the multicellular compartmentation of specialized metabolism.</title>
        <authorList>
            <person name="Sun S."/>
            <person name="Shen X."/>
            <person name="Li Y."/>
            <person name="Li Y."/>
            <person name="Wang S."/>
            <person name="Li R."/>
            <person name="Zhang H."/>
            <person name="Shen G."/>
            <person name="Guo B."/>
            <person name="Wei J."/>
            <person name="Xu J."/>
            <person name="St-Pierre B."/>
            <person name="Chen S."/>
            <person name="Sun C."/>
        </authorList>
    </citation>
    <scope>NUCLEOTIDE SEQUENCE [LARGE SCALE GENOMIC DNA]</scope>
</reference>
<evidence type="ECO:0000313" key="2">
    <source>
        <dbReference type="Proteomes" id="UP001060085"/>
    </source>
</evidence>
<accession>A0ACC0CAM1</accession>
<dbReference type="EMBL" id="CM044701">
    <property type="protein sequence ID" value="KAI5681843.1"/>
    <property type="molecule type" value="Genomic_DNA"/>
</dbReference>